<accession>I0L636</accession>
<dbReference type="AlphaFoldDB" id="I0L636"/>
<evidence type="ECO:0000313" key="1">
    <source>
        <dbReference type="EMBL" id="CCH19283.1"/>
    </source>
</evidence>
<evidence type="ECO:0000313" key="2">
    <source>
        <dbReference type="Proteomes" id="UP000003448"/>
    </source>
</evidence>
<keyword evidence="2" id="KW-1185">Reference proteome</keyword>
<comment type="caution">
    <text evidence="1">The sequence shown here is derived from an EMBL/GenBank/DDBJ whole genome shotgun (WGS) entry which is preliminary data.</text>
</comment>
<proteinExistence type="predicted"/>
<protein>
    <submittedName>
        <fullName evidence="1">Uncharacterized protein</fullName>
    </submittedName>
</protein>
<name>I0L636_9ACTN</name>
<organism evidence="1 2">
    <name type="scientific">Micromonospora lupini str. Lupac 08</name>
    <dbReference type="NCBI Taxonomy" id="1150864"/>
    <lineage>
        <taxon>Bacteria</taxon>
        <taxon>Bacillati</taxon>
        <taxon>Actinomycetota</taxon>
        <taxon>Actinomycetes</taxon>
        <taxon>Micromonosporales</taxon>
        <taxon>Micromonosporaceae</taxon>
        <taxon>Micromonospora</taxon>
    </lineage>
</organism>
<dbReference type="Proteomes" id="UP000003448">
    <property type="component" value="Unassembled WGS sequence"/>
</dbReference>
<dbReference type="STRING" id="1150864.MILUP08_44201"/>
<dbReference type="EMBL" id="CAIE01000033">
    <property type="protein sequence ID" value="CCH19283.1"/>
    <property type="molecule type" value="Genomic_DNA"/>
</dbReference>
<reference evidence="2" key="1">
    <citation type="journal article" date="2012" name="J. Bacteriol.">
        <title>Genome Sequence of Micromonospora lupini Lupac 08, Isolated from Root Nodules of Lupinus angustifolius.</title>
        <authorList>
            <person name="Alonso-Vega P."/>
            <person name="Normand P."/>
            <person name="Bacigalupe R."/>
            <person name="Pujic P."/>
            <person name="Lajus A."/>
            <person name="Vallenet D."/>
            <person name="Carro L."/>
            <person name="Coll P."/>
            <person name="Trujillo M.E."/>
        </authorList>
    </citation>
    <scope>NUCLEOTIDE SEQUENCE [LARGE SCALE GENOMIC DNA]</scope>
    <source>
        <strain evidence="2">Lupac 08</strain>
    </source>
</reference>
<sequence>MSVRCAELSGMEYSRYLDCLADDFARLRASSRQVPPLRRREGSGGAGVPAVCSAAMITSSLFRLGVRSANGEC</sequence>
<gene>
    <name evidence="1" type="ORF">MILUP08_44201</name>
</gene>